<keyword evidence="2" id="KW-1185">Reference proteome</keyword>
<evidence type="ECO:0000313" key="1">
    <source>
        <dbReference type="EMBL" id="KAF7684810.1"/>
    </source>
</evidence>
<evidence type="ECO:0000313" key="2">
    <source>
        <dbReference type="Proteomes" id="UP001516464"/>
    </source>
</evidence>
<organism evidence="1 2">
    <name type="scientific">Astathelohania contejeani</name>
    <dbReference type="NCBI Taxonomy" id="164912"/>
    <lineage>
        <taxon>Eukaryota</taxon>
        <taxon>Fungi</taxon>
        <taxon>Fungi incertae sedis</taxon>
        <taxon>Microsporidia</taxon>
        <taxon>Astathelohaniidae</taxon>
        <taxon>Astathelohania</taxon>
    </lineage>
</organism>
<protein>
    <submittedName>
        <fullName evidence="1">Uncharacterized protein</fullName>
    </submittedName>
</protein>
<dbReference type="Proteomes" id="UP001516464">
    <property type="component" value="Unassembled WGS sequence"/>
</dbReference>
<sequence>MYALITYFLWLVQGSSDSKYLIDEQYENAFSVDMSDKTPSKNEQYFNSLSYPIENVSINEHKEDIVFINSRINLFKSKHILHEDFLQACAICDLKNDKTKDDVNKDIDFNLINEEFIESKKSKERIFYHYYPSYNNFWTSFISNFIFLENLHTNNLINESNLFLDYIIDLNEYNINFLYNHDFYTTLERYERLIDSLIMSIGIKKIYNFNYDIFSHIEFLYYSEYNISKNLTLYDDLKKRIKNKLKMCFIISDNFLFIILPEILSFKRFIERKNIKFASNLSFFYLLNLIIKMCDCRENFEFTGKTKYTTNRYHDYNYMPSFNQQKLQVQNFIIKILNLIEDVIPYQIAYTSLYYLNRKILNSMFIVSENREMGINIQISNLISNIIFLIDFIFLSPLTDNINQAISLYYNENEDIKKISHALLLKKMLKDIPAIYIINLYILLNNCASIFENNEFNLSKRTIEKIKKIKEQQKLYLEFYSQNIPKNLMEENNLLQSIINLFHLYEMYKLTLNDTSFLLGHNGFMKLYNQLSNPEHWAKPIKNKKWQC</sequence>
<dbReference type="EMBL" id="SBIQ01000001">
    <property type="protein sequence ID" value="KAF7684810.1"/>
    <property type="molecule type" value="Genomic_DNA"/>
</dbReference>
<name>A0ABQ7I2V8_9MICR</name>
<proteinExistence type="predicted"/>
<comment type="caution">
    <text evidence="1">The sequence shown here is derived from an EMBL/GenBank/DDBJ whole genome shotgun (WGS) entry which is preliminary data.</text>
</comment>
<accession>A0ABQ7I2V8</accession>
<reference evidence="1 2" key="1">
    <citation type="submission" date="2019-01" db="EMBL/GenBank/DDBJ databases">
        <title>Genomes sequencing and comparative genomics of infectious freshwater microsporidia, Cucumispora dikerogammari and Thelohania contejeani.</title>
        <authorList>
            <person name="Cormier A."/>
            <person name="Giraud I."/>
            <person name="Wattier R."/>
            <person name="Teixeira M."/>
            <person name="Grandjean F."/>
            <person name="Rigaud T."/>
            <person name="Cordaux R."/>
        </authorList>
    </citation>
    <scope>NUCLEOTIDE SEQUENCE [LARGE SCALE GENOMIC DNA]</scope>
    <source>
        <strain evidence="1">T1</strain>
        <tissue evidence="1">Spores</tissue>
    </source>
</reference>
<gene>
    <name evidence="1" type="ORF">TCON_0028</name>
</gene>